<dbReference type="Pfam" id="PF04296">
    <property type="entry name" value="YlxR"/>
    <property type="match status" value="1"/>
</dbReference>
<dbReference type="AlphaFoldDB" id="A0A0K2JGD5"/>
<dbReference type="STRING" id="273035.SKUN_00370"/>
<evidence type="ECO:0000313" key="2">
    <source>
        <dbReference type="EMBL" id="ALA97286.1"/>
    </source>
</evidence>
<dbReference type="Gene3D" id="3.30.1230.10">
    <property type="entry name" value="YlxR-like"/>
    <property type="match status" value="1"/>
</dbReference>
<accession>A0A0K2JGD5</accession>
<evidence type="ECO:0000259" key="1">
    <source>
        <dbReference type="Pfam" id="PF04296"/>
    </source>
</evidence>
<dbReference type="InterPro" id="IPR037465">
    <property type="entry name" value="YlxR"/>
</dbReference>
<reference evidence="2 3" key="1">
    <citation type="journal article" date="2015" name="Genome Announc.">
        <title>Complete Genome Sequence of Spiroplasma kunkelii Strain CR2-3x, Causal Agent of Corn Stunt Disease in Zea mays L.</title>
        <authorList>
            <person name="Davis R.E."/>
            <person name="Shao J."/>
            <person name="Dally E.L."/>
            <person name="Zhao Y."/>
            <person name="Gasparich G.E."/>
            <person name="Gaynor B.J."/>
            <person name="Athey J.C."/>
            <person name="Harrison N.A."/>
            <person name="Donofrio N."/>
        </authorList>
    </citation>
    <scope>NUCLEOTIDE SEQUENCE [LARGE SCALE GENOMIC DNA]</scope>
    <source>
        <strain evidence="2 3">CR2-3x</strain>
    </source>
</reference>
<dbReference type="OrthoDB" id="9813251at2"/>
<dbReference type="InterPro" id="IPR007393">
    <property type="entry name" value="YlxR_dom"/>
</dbReference>
<dbReference type="NCBIfam" id="NF047356">
    <property type="entry name" value="RNA_bind_RnpM"/>
    <property type="match status" value="1"/>
</dbReference>
<dbReference type="EMBL" id="CP010899">
    <property type="protein sequence ID" value="ALA97286.1"/>
    <property type="molecule type" value="Genomic_DNA"/>
</dbReference>
<dbReference type="Proteomes" id="UP000062963">
    <property type="component" value="Chromosome"/>
</dbReference>
<evidence type="ECO:0000313" key="3">
    <source>
        <dbReference type="Proteomes" id="UP000062963"/>
    </source>
</evidence>
<dbReference type="RefSeq" id="WP_053390604.1">
    <property type="nucleotide sequence ID" value="NZ_CP010899.1"/>
</dbReference>
<name>A0A0K2JGD5_SPIKU</name>
<dbReference type="CDD" id="cd00279">
    <property type="entry name" value="YlxR"/>
    <property type="match status" value="1"/>
</dbReference>
<gene>
    <name evidence="2" type="primary">ylxR</name>
    <name evidence="2" type="ORF">SKUN_00370</name>
</gene>
<keyword evidence="3" id="KW-1185">Reference proteome</keyword>
<dbReference type="PATRIC" id="fig|273035.7.peg.437"/>
<dbReference type="InterPro" id="IPR035931">
    <property type="entry name" value="YlxR-like_sf"/>
</dbReference>
<dbReference type="SUPFAM" id="SSF64376">
    <property type="entry name" value="YlxR-like"/>
    <property type="match status" value="1"/>
</dbReference>
<organism evidence="2 3">
    <name type="scientific">Spiroplasma kunkelii CR2-3x</name>
    <dbReference type="NCBI Taxonomy" id="273035"/>
    <lineage>
        <taxon>Bacteria</taxon>
        <taxon>Bacillati</taxon>
        <taxon>Mycoplasmatota</taxon>
        <taxon>Mollicutes</taxon>
        <taxon>Entomoplasmatales</taxon>
        <taxon>Spiroplasmataceae</taxon>
        <taxon>Spiroplasma</taxon>
    </lineage>
</organism>
<feature type="domain" description="YlxR" evidence="1">
    <location>
        <begin position="10"/>
        <end position="82"/>
    </location>
</feature>
<dbReference type="KEGG" id="skn:SKUN_00370"/>
<dbReference type="PANTHER" id="PTHR34215:SF1">
    <property type="entry name" value="YLXR DOMAIN-CONTAINING PROTEIN"/>
    <property type="match status" value="1"/>
</dbReference>
<protein>
    <submittedName>
        <fullName evidence="2">RNA-binding protein</fullName>
    </submittedName>
</protein>
<dbReference type="PANTHER" id="PTHR34215">
    <property type="entry name" value="BLL0784 PROTEIN"/>
    <property type="match status" value="1"/>
</dbReference>
<sequence length="91" mass="10547">MTNHKKIPLRKCVVSQQMLLKKELVRIVKTPKGEIIIDPTGKANGRGAYLRPTLEIYEKAKKTHALERALKTKLTDQFYEMLYCEISEGWD</sequence>
<proteinExistence type="predicted"/>